<dbReference type="AlphaFoldDB" id="A0AAD6HXA7"/>
<proteinExistence type="predicted"/>
<protein>
    <submittedName>
        <fullName evidence="2">Uncharacterized protein</fullName>
    </submittedName>
</protein>
<reference evidence="2" key="2">
    <citation type="submission" date="2023-01" db="EMBL/GenBank/DDBJ databases">
        <authorList>
            <person name="Petersen C."/>
        </authorList>
    </citation>
    <scope>NUCLEOTIDE SEQUENCE</scope>
    <source>
        <strain evidence="2">IBT 17514</strain>
    </source>
</reference>
<name>A0AAD6HXA7_9EURO</name>
<keyword evidence="3" id="KW-1185">Reference proteome</keyword>
<dbReference type="Proteomes" id="UP001215712">
    <property type="component" value="Unassembled WGS sequence"/>
</dbReference>
<sequence length="392" mass="43551">MNPPPSYTEIEAPSPAADDAEEIKQSKEEAMLAGPITRKHIPCPVIIPQRRPGAKDRGFVQAYTPVLAECGIGQDAFLGFLETFHKASKASRWLEVLYLGANVVGFIPETEAQTTGILLSFAVGTARELQTRTRRNNYLDKVNQDSFMPRGLFAMVMSFKDKVPSQGNSNSVRGKTVVSSQVLDINETAVKYSTPDPETSNFERNLRLASGVTRGEIGLPESAPLVYPNLDHVALQNASEQSRIPSRAGNFWLADYFDTKAQSEFEYHHPGSALAVPESQRKKFTSRYNDPDHPVNNGRLICVMTSSTIGKTSRKYIYERVADAMKVPKKRAQDQSTTTPRNRRSIIGKTFPPDVLYLIIVNLPTEEEMKESLADLEQLMEQAENCAPVQAQ</sequence>
<dbReference type="InterPro" id="IPR053221">
    <property type="entry name" value="Burnettramic_acid_biosynth"/>
</dbReference>
<dbReference type="EMBL" id="JAQJAN010000001">
    <property type="protein sequence ID" value="KAJ5741050.1"/>
    <property type="molecule type" value="Genomic_DNA"/>
</dbReference>
<reference evidence="2" key="1">
    <citation type="journal article" date="2023" name="IMA Fungus">
        <title>Comparative genomic study of the Penicillium genus elucidates a diverse pangenome and 15 lateral gene transfer events.</title>
        <authorList>
            <person name="Petersen C."/>
            <person name="Sorensen T."/>
            <person name="Nielsen M.R."/>
            <person name="Sondergaard T.E."/>
            <person name="Sorensen J.L."/>
            <person name="Fitzpatrick D.A."/>
            <person name="Frisvad J.C."/>
            <person name="Nielsen K.L."/>
        </authorList>
    </citation>
    <scope>NUCLEOTIDE SEQUENCE</scope>
    <source>
        <strain evidence="2">IBT 17514</strain>
    </source>
</reference>
<organism evidence="2 3">
    <name type="scientific">Penicillium malachiteum</name>
    <dbReference type="NCBI Taxonomy" id="1324776"/>
    <lineage>
        <taxon>Eukaryota</taxon>
        <taxon>Fungi</taxon>
        <taxon>Dikarya</taxon>
        <taxon>Ascomycota</taxon>
        <taxon>Pezizomycotina</taxon>
        <taxon>Eurotiomycetes</taxon>
        <taxon>Eurotiomycetidae</taxon>
        <taxon>Eurotiales</taxon>
        <taxon>Aspergillaceae</taxon>
        <taxon>Penicillium</taxon>
    </lineage>
</organism>
<comment type="caution">
    <text evidence="2">The sequence shown here is derived from an EMBL/GenBank/DDBJ whole genome shotgun (WGS) entry which is preliminary data.</text>
</comment>
<feature type="region of interest" description="Disordered" evidence="1">
    <location>
        <begin position="1"/>
        <end position="24"/>
    </location>
</feature>
<evidence type="ECO:0000313" key="3">
    <source>
        <dbReference type="Proteomes" id="UP001215712"/>
    </source>
</evidence>
<dbReference type="PANTHER" id="PTHR38887:SF1">
    <property type="entry name" value="RAS MODIFICATION PROTEIN ERF4"/>
    <property type="match status" value="1"/>
</dbReference>
<gene>
    <name evidence="2" type="ORF">N7493_000922</name>
</gene>
<evidence type="ECO:0000256" key="1">
    <source>
        <dbReference type="SAM" id="MobiDB-lite"/>
    </source>
</evidence>
<accession>A0AAD6HXA7</accession>
<evidence type="ECO:0000313" key="2">
    <source>
        <dbReference type="EMBL" id="KAJ5741050.1"/>
    </source>
</evidence>
<dbReference type="PANTHER" id="PTHR38887">
    <property type="entry name" value="CHROMOSOME 21, WHOLE GENOME SHOTGUN SEQUENCE"/>
    <property type="match status" value="1"/>
</dbReference>